<accession>A0ABT6PZ49</accession>
<dbReference type="Proteomes" id="UP001431634">
    <property type="component" value="Unassembled WGS sequence"/>
</dbReference>
<evidence type="ECO:0000256" key="1">
    <source>
        <dbReference type="ARBA" id="ARBA00004651"/>
    </source>
</evidence>
<protein>
    <recommendedName>
        <fullName evidence="6">TVP38/TMEM64 family membrane protein</fullName>
    </recommendedName>
</protein>
<dbReference type="InterPro" id="IPR032816">
    <property type="entry name" value="VTT_dom"/>
</dbReference>
<dbReference type="Pfam" id="PF09335">
    <property type="entry name" value="VTT_dom"/>
    <property type="match status" value="1"/>
</dbReference>
<keyword evidence="3 6" id="KW-0812">Transmembrane</keyword>
<keyword evidence="5 6" id="KW-0472">Membrane</keyword>
<dbReference type="PROSITE" id="PS51257">
    <property type="entry name" value="PROKAR_LIPOPROTEIN"/>
    <property type="match status" value="1"/>
</dbReference>
<feature type="transmembrane region" description="Helical" evidence="6">
    <location>
        <begin position="166"/>
        <end position="186"/>
    </location>
</feature>
<evidence type="ECO:0000256" key="4">
    <source>
        <dbReference type="ARBA" id="ARBA00022989"/>
    </source>
</evidence>
<name>A0ABT6PZ49_9PROT</name>
<dbReference type="RefSeq" id="WP_281447284.1">
    <property type="nucleotide sequence ID" value="NZ_JASBAO010000001.1"/>
</dbReference>
<dbReference type="PANTHER" id="PTHR12677:SF59">
    <property type="entry name" value="GOLGI APPARATUS MEMBRANE PROTEIN TVP38-RELATED"/>
    <property type="match status" value="1"/>
</dbReference>
<feature type="transmembrane region" description="Helical" evidence="6">
    <location>
        <begin position="54"/>
        <end position="78"/>
    </location>
</feature>
<organism evidence="8 9">
    <name type="scientific">Commensalibacter oyaizuii</name>
    <dbReference type="NCBI Taxonomy" id="3043873"/>
    <lineage>
        <taxon>Bacteria</taxon>
        <taxon>Pseudomonadati</taxon>
        <taxon>Pseudomonadota</taxon>
        <taxon>Alphaproteobacteria</taxon>
        <taxon>Acetobacterales</taxon>
        <taxon>Acetobacteraceae</taxon>
    </lineage>
</organism>
<keyword evidence="4 6" id="KW-1133">Transmembrane helix</keyword>
<evidence type="ECO:0000256" key="6">
    <source>
        <dbReference type="RuleBase" id="RU366058"/>
    </source>
</evidence>
<evidence type="ECO:0000256" key="2">
    <source>
        <dbReference type="ARBA" id="ARBA00022475"/>
    </source>
</evidence>
<feature type="transmembrane region" description="Helical" evidence="6">
    <location>
        <begin position="207"/>
        <end position="225"/>
    </location>
</feature>
<evidence type="ECO:0000259" key="7">
    <source>
        <dbReference type="Pfam" id="PF09335"/>
    </source>
</evidence>
<gene>
    <name evidence="8" type="ORF">QJV27_01840</name>
</gene>
<dbReference type="EMBL" id="JASBAO010000001">
    <property type="protein sequence ID" value="MDI2090133.1"/>
    <property type="molecule type" value="Genomic_DNA"/>
</dbReference>
<comment type="similarity">
    <text evidence="6">Belongs to the TVP38/TMEM64 family.</text>
</comment>
<keyword evidence="2 6" id="KW-1003">Cell membrane</keyword>
<keyword evidence="9" id="KW-1185">Reference proteome</keyword>
<feature type="domain" description="VTT" evidence="7">
    <location>
        <begin position="71"/>
        <end position="188"/>
    </location>
</feature>
<dbReference type="PANTHER" id="PTHR12677">
    <property type="entry name" value="GOLGI APPARATUS MEMBRANE PROTEIN TVP38-RELATED"/>
    <property type="match status" value="1"/>
</dbReference>
<feature type="transmembrane region" description="Helical" evidence="6">
    <location>
        <begin position="90"/>
        <end position="112"/>
    </location>
</feature>
<feature type="transmembrane region" description="Helical" evidence="6">
    <location>
        <begin position="12"/>
        <end position="33"/>
    </location>
</feature>
<reference evidence="8" key="1">
    <citation type="submission" date="2023-05" db="EMBL/GenBank/DDBJ databases">
        <title>Whole genome sequence of Commensalibacter sp.</title>
        <authorList>
            <person name="Charoenyingcharoen P."/>
            <person name="Yukphan P."/>
        </authorList>
    </citation>
    <scope>NUCLEOTIDE SEQUENCE</scope>
    <source>
        <strain evidence="8">TBRC 16381</strain>
    </source>
</reference>
<comment type="caution">
    <text evidence="8">The sequence shown here is derived from an EMBL/GenBank/DDBJ whole genome shotgun (WGS) entry which is preliminary data.</text>
</comment>
<proteinExistence type="inferred from homology"/>
<sequence length="239" mass="26737">MAAYFSKTAFWLILLFFAVTLVIGCIFFIGPYAQTFIQYLQAYQNTSHTSSWQGLFFSEIIQIIISLCGILPASTAAFGSGLLYGIWKGFLLSASATLIGAIISFLLSRSIFRPLIEKFLRRSSRMQKLDHLLHIDGWKLVCLLRISPIMPFAVTSYALGLTSISFRSYLIGTLASLPALFGYVLMGHIANTEANNIQNQHIHFIQHLLFIVAFIGTGILVWHLSKLLNKILKIPKQTS</sequence>
<comment type="subcellular location">
    <subcellularLocation>
        <location evidence="1 6">Cell membrane</location>
        <topology evidence="1 6">Multi-pass membrane protein</topology>
    </subcellularLocation>
</comment>
<evidence type="ECO:0000256" key="5">
    <source>
        <dbReference type="ARBA" id="ARBA00023136"/>
    </source>
</evidence>
<evidence type="ECO:0000256" key="3">
    <source>
        <dbReference type="ARBA" id="ARBA00022692"/>
    </source>
</evidence>
<dbReference type="InterPro" id="IPR015414">
    <property type="entry name" value="TMEM64"/>
</dbReference>
<evidence type="ECO:0000313" key="9">
    <source>
        <dbReference type="Proteomes" id="UP001431634"/>
    </source>
</evidence>
<evidence type="ECO:0000313" key="8">
    <source>
        <dbReference type="EMBL" id="MDI2090133.1"/>
    </source>
</evidence>